<dbReference type="SUPFAM" id="SSF52768">
    <property type="entry name" value="Arginase/deacetylase"/>
    <property type="match status" value="2"/>
</dbReference>
<organism evidence="6 7">
    <name type="scientific">Octopus sinensis</name>
    <name type="common">East Asian common octopus</name>
    <dbReference type="NCBI Taxonomy" id="2607531"/>
    <lineage>
        <taxon>Eukaryota</taxon>
        <taxon>Metazoa</taxon>
        <taxon>Spiralia</taxon>
        <taxon>Lophotrochozoa</taxon>
        <taxon>Mollusca</taxon>
        <taxon>Cephalopoda</taxon>
        <taxon>Coleoidea</taxon>
        <taxon>Octopodiformes</taxon>
        <taxon>Octopoda</taxon>
        <taxon>Incirrata</taxon>
        <taxon>Octopodidae</taxon>
        <taxon>Octopus</taxon>
    </lineage>
</organism>
<accession>A0A6P7T9W7</accession>
<dbReference type="FunFam" id="3.40.800.20:FF:000005">
    <property type="entry name" value="histone deacetylase 6"/>
    <property type="match status" value="1"/>
</dbReference>
<evidence type="ECO:0000256" key="2">
    <source>
        <dbReference type="ARBA" id="ARBA00007738"/>
    </source>
</evidence>
<proteinExistence type="inferred from homology"/>
<dbReference type="InterPro" id="IPR023801">
    <property type="entry name" value="His_deacetylse_dom"/>
</dbReference>
<dbReference type="RefSeq" id="XP_036366923.1">
    <property type="nucleotide sequence ID" value="XM_036511030.1"/>
</dbReference>
<dbReference type="Pfam" id="PF00850">
    <property type="entry name" value="Hist_deacetyl"/>
    <property type="match status" value="1"/>
</dbReference>
<dbReference type="PANTHER" id="PTHR10625:SF38">
    <property type="entry name" value="HISTONE DEACETYLASE 6, ISOFORM G"/>
    <property type="match status" value="1"/>
</dbReference>
<dbReference type="Gene3D" id="3.40.800.20">
    <property type="entry name" value="Histone deacetylase domain"/>
    <property type="match status" value="2"/>
</dbReference>
<name>A0A6P7T9W7_9MOLL</name>
<evidence type="ECO:0000313" key="8">
    <source>
        <dbReference type="RefSeq" id="XP_036366923.1"/>
    </source>
</evidence>
<dbReference type="GO" id="GO:0000118">
    <property type="term" value="C:histone deacetylase complex"/>
    <property type="evidence" value="ECO:0007669"/>
    <property type="project" value="TreeGrafter"/>
</dbReference>
<evidence type="ECO:0000313" key="6">
    <source>
        <dbReference type="Proteomes" id="UP000515154"/>
    </source>
</evidence>
<evidence type="ECO:0000259" key="5">
    <source>
        <dbReference type="Pfam" id="PF00850"/>
    </source>
</evidence>
<evidence type="ECO:0000256" key="3">
    <source>
        <dbReference type="ARBA" id="ARBA00022801"/>
    </source>
</evidence>
<keyword evidence="3" id="KW-0378">Hydrolase</keyword>
<dbReference type="InterPro" id="IPR000286">
    <property type="entry name" value="HDACs"/>
</dbReference>
<dbReference type="GO" id="GO:0040029">
    <property type="term" value="P:epigenetic regulation of gene expression"/>
    <property type="evidence" value="ECO:0007669"/>
    <property type="project" value="TreeGrafter"/>
</dbReference>
<keyword evidence="4" id="KW-0539">Nucleus</keyword>
<gene>
    <name evidence="7 8" type="primary">LOC115221647</name>
</gene>
<keyword evidence="6" id="KW-1185">Reference proteome</keyword>
<dbReference type="InterPro" id="IPR023696">
    <property type="entry name" value="Ureohydrolase_dom_sf"/>
</dbReference>
<dbReference type="PANTHER" id="PTHR10625">
    <property type="entry name" value="HISTONE DEACETYLASE HDAC1-RELATED"/>
    <property type="match status" value="1"/>
</dbReference>
<protein>
    <submittedName>
        <fullName evidence="7 8">Histone deacetylase 6-like isoform X1</fullName>
    </submittedName>
</protein>
<comment type="similarity">
    <text evidence="2">Belongs to the histone deacetylase family. HD type 2 subfamily.</text>
</comment>
<dbReference type="GO" id="GO:0004407">
    <property type="term" value="F:histone deacetylase activity"/>
    <property type="evidence" value="ECO:0007669"/>
    <property type="project" value="TreeGrafter"/>
</dbReference>
<sequence>MDSNSTGFIYNPEMTKHECFWIPDFTEQPQRVIQPFKRCNELNLIERCQQLDSCVGTEEMALLQHSKNLIDSLIKTEEMDNEELKEFSTKYDSLYFHKDTNKCAWIALGCTVKLVDKVIENEIRNGFALVRPPGHHALYNEFCGYCYLNNVGIAAAHALSKGVERILIVDWDVHHGQATQYSYYDDPHVLYFSIHRYQNGQFWPCLRQSDYDFVGKGPGLGFNINVPLNKIGLTESDYLAIFHHILMPVASEFDPQLVLISSGYDAALGCPEGQMSVSPMAYAHFTHMLSTLANGKICTILEGGYCLKSLAEGVAYSIKSLLGDPCPDLGPLAPPSDSVAESILNVIKVHRNYWSRLRHQSYGQHPDECAYPDLWTMPPKEGIIFCTEENQPDVHILTNETLPLEEVEMCDKQLNEMIQSQPTDVPTIRTAVCFDPSMETFKDLSHELQGFSRFQKLLPRLHVIENTDNASELVHPMIERKIQNGVFVSLQKNAASPKSSYTILQHHLQHQHLQRILYVDLCPDQDSVKNCIFLMEKGVLYLPVWVNTSEMSEMSTPEFSINVTCDEIGDGEYMAVFHQIILPLAYQFGPQLVVLSAKLSSQKLLPLTSTGLSHLVHLLKVLAAGKLILFVEDGQCLTKEWDQNLEACTLALLGDKLKPLKLHEVNSRTLSSISSFQNQFKESWPCFKFQVPIPKIEKTGN</sequence>
<evidence type="ECO:0000256" key="4">
    <source>
        <dbReference type="ARBA" id="ARBA00023242"/>
    </source>
</evidence>
<dbReference type="RefSeq" id="XP_029647709.1">
    <property type="nucleotide sequence ID" value="XM_029791849.2"/>
</dbReference>
<evidence type="ECO:0000313" key="7">
    <source>
        <dbReference type="RefSeq" id="XP_029647709.1"/>
    </source>
</evidence>
<comment type="subcellular location">
    <subcellularLocation>
        <location evidence="1">Nucleus</location>
    </subcellularLocation>
</comment>
<dbReference type="InterPro" id="IPR037138">
    <property type="entry name" value="His_deacetylse_dom_sf"/>
</dbReference>
<evidence type="ECO:0000256" key="1">
    <source>
        <dbReference type="ARBA" id="ARBA00004123"/>
    </source>
</evidence>
<dbReference type="GO" id="GO:0016787">
    <property type="term" value="F:hydrolase activity"/>
    <property type="evidence" value="ECO:0007669"/>
    <property type="project" value="UniProtKB-KW"/>
</dbReference>
<dbReference type="Proteomes" id="UP000515154">
    <property type="component" value="Linkage group LG18"/>
</dbReference>
<dbReference type="KEGG" id="osn:115221647"/>
<dbReference type="PRINTS" id="PR01270">
    <property type="entry name" value="HDASUPER"/>
</dbReference>
<dbReference type="AlphaFoldDB" id="A0A6P7T9W7"/>
<reference evidence="7 8" key="1">
    <citation type="submission" date="2025-08" db="UniProtKB">
        <authorList>
            <consortium name="RefSeq"/>
        </authorList>
    </citation>
    <scope>IDENTIFICATION</scope>
</reference>
<dbReference type="CDD" id="cd10002">
    <property type="entry name" value="HDAC10_HDAC6-dom1"/>
    <property type="match status" value="1"/>
</dbReference>
<feature type="domain" description="Histone deacetylase" evidence="5">
    <location>
        <begin position="27"/>
        <end position="320"/>
    </location>
</feature>